<dbReference type="GO" id="GO:0033204">
    <property type="term" value="F:ribonuclease P RNA binding"/>
    <property type="evidence" value="ECO:0007669"/>
    <property type="project" value="InterPro"/>
</dbReference>
<evidence type="ECO:0000256" key="1">
    <source>
        <dbReference type="ARBA" id="ARBA00004123"/>
    </source>
</evidence>
<protein>
    <submittedName>
        <fullName evidence="4">Uncharacterized protein</fullName>
    </submittedName>
</protein>
<accession>A0A2G5D557</accession>
<comment type="subcellular location">
    <subcellularLocation>
        <location evidence="1">Nucleus</location>
    </subcellularLocation>
</comment>
<keyword evidence="5" id="KW-1185">Reference proteome</keyword>
<dbReference type="GO" id="GO:0030677">
    <property type="term" value="C:ribonuclease P complex"/>
    <property type="evidence" value="ECO:0007669"/>
    <property type="project" value="InterPro"/>
</dbReference>
<dbReference type="InterPro" id="IPR002730">
    <property type="entry name" value="Rpp29/RNP1"/>
</dbReference>
<feature type="compositionally biased region" description="Basic and acidic residues" evidence="3">
    <location>
        <begin position="29"/>
        <end position="51"/>
    </location>
</feature>
<dbReference type="Gene3D" id="2.30.30.210">
    <property type="entry name" value="Ribonuclease P/MRP, subunit p29"/>
    <property type="match status" value="1"/>
</dbReference>
<dbReference type="AlphaFoldDB" id="A0A2G5D557"/>
<evidence type="ECO:0000256" key="2">
    <source>
        <dbReference type="ARBA" id="ARBA00006181"/>
    </source>
</evidence>
<name>A0A2G5D557_AQUCA</name>
<dbReference type="EMBL" id="KZ305044">
    <property type="protein sequence ID" value="PIA38643.1"/>
    <property type="molecule type" value="Genomic_DNA"/>
</dbReference>
<dbReference type="Pfam" id="PF01868">
    <property type="entry name" value="RNase_P-MRP_p29"/>
    <property type="match status" value="1"/>
</dbReference>
<feature type="region of interest" description="Disordered" evidence="3">
    <location>
        <begin position="1"/>
        <end position="57"/>
    </location>
</feature>
<dbReference type="GO" id="GO:0005634">
    <property type="term" value="C:nucleus"/>
    <property type="evidence" value="ECO:0007669"/>
    <property type="project" value="UniProtKB-SubCell"/>
</dbReference>
<dbReference type="GO" id="GO:0000172">
    <property type="term" value="C:ribonuclease MRP complex"/>
    <property type="evidence" value="ECO:0007669"/>
    <property type="project" value="InterPro"/>
</dbReference>
<organism evidence="4 5">
    <name type="scientific">Aquilegia coerulea</name>
    <name type="common">Rocky mountain columbine</name>
    <dbReference type="NCBI Taxonomy" id="218851"/>
    <lineage>
        <taxon>Eukaryota</taxon>
        <taxon>Viridiplantae</taxon>
        <taxon>Streptophyta</taxon>
        <taxon>Embryophyta</taxon>
        <taxon>Tracheophyta</taxon>
        <taxon>Spermatophyta</taxon>
        <taxon>Magnoliopsida</taxon>
        <taxon>Ranunculales</taxon>
        <taxon>Ranunculaceae</taxon>
        <taxon>Thalictroideae</taxon>
        <taxon>Aquilegia</taxon>
    </lineage>
</organism>
<dbReference type="STRING" id="218851.A0A2G5D557"/>
<dbReference type="EMBL" id="KZ305044">
    <property type="protein sequence ID" value="PIA38646.1"/>
    <property type="molecule type" value="Genomic_DNA"/>
</dbReference>
<evidence type="ECO:0000256" key="3">
    <source>
        <dbReference type="SAM" id="MobiDB-lite"/>
    </source>
</evidence>
<dbReference type="Proteomes" id="UP000230069">
    <property type="component" value="Unassembled WGS sequence"/>
</dbReference>
<dbReference type="GO" id="GO:0001682">
    <property type="term" value="P:tRNA 5'-leader removal"/>
    <property type="evidence" value="ECO:0007669"/>
    <property type="project" value="InterPro"/>
</dbReference>
<dbReference type="FunCoup" id="A0A2G5D557">
    <property type="interactions" value="239"/>
</dbReference>
<evidence type="ECO:0000313" key="5">
    <source>
        <dbReference type="Proteomes" id="UP000230069"/>
    </source>
</evidence>
<dbReference type="GO" id="GO:0006364">
    <property type="term" value="P:rRNA processing"/>
    <property type="evidence" value="ECO:0007669"/>
    <property type="project" value="TreeGrafter"/>
</dbReference>
<proteinExistence type="inferred from homology"/>
<dbReference type="InterPro" id="IPR036980">
    <property type="entry name" value="RNase_P/MRP_Rpp29_sf"/>
</dbReference>
<dbReference type="OrthoDB" id="124041at2759"/>
<dbReference type="PANTHER" id="PTHR13348:SF0">
    <property type="entry name" value="RIBONUCLEASE P PROTEIN SUBUNIT P29"/>
    <property type="match status" value="1"/>
</dbReference>
<comment type="similarity">
    <text evidence="2">Belongs to the eukaryotic/archaeal RNase P protein component 1 family.</text>
</comment>
<evidence type="ECO:0000313" key="4">
    <source>
        <dbReference type="EMBL" id="PIA38646.1"/>
    </source>
</evidence>
<gene>
    <name evidence="4" type="ORF">AQUCO_02700103v1</name>
</gene>
<dbReference type="SUPFAM" id="SSF101744">
    <property type="entry name" value="Rof/RNase P subunit-like"/>
    <property type="match status" value="1"/>
</dbReference>
<reference evidence="4 5" key="1">
    <citation type="submission" date="2017-09" db="EMBL/GenBank/DDBJ databases">
        <title>WGS assembly of Aquilegia coerulea Goldsmith.</title>
        <authorList>
            <person name="Hodges S."/>
            <person name="Kramer E."/>
            <person name="Nordborg M."/>
            <person name="Tomkins J."/>
            <person name="Borevitz J."/>
            <person name="Derieg N."/>
            <person name="Yan J."/>
            <person name="Mihaltcheva S."/>
            <person name="Hayes R.D."/>
            <person name="Rokhsar D."/>
        </authorList>
    </citation>
    <scope>NUCLEOTIDE SEQUENCE [LARGE SCALE GENOMIC DNA]</scope>
    <source>
        <strain evidence="5">cv. Goldsmith</strain>
    </source>
</reference>
<sequence>MDQRTAEGIARRFALAKTEVQQQKSQKRPRQEIQDLQTQKKDRQTKDKDNEEMQATPVSKKVRAFFVGCTPGSGTSGKPVDASSKKGKKDVEACDYTYSQICHPVHENLSNVEVKLPSNQIVDNFLHELFQNGDDSVRYMNGHLNKKIETWFPLDLHLPRNASSAARIKALKCHAKRCRKHMSTKQHKKCGSFDLPAEFHKFDIFEPMHEMWKDYVLKLIGNVGDLKKVAQRLLSADLHGVILRVVECKVISYTDVTGIMVRETAETFGIITRDNKFRVVPKRASVFMLQAHCWKITLRGDQLTSRKYG</sequence>
<dbReference type="InterPro" id="IPR016848">
    <property type="entry name" value="RNase_P/MRP_Rpp29-subunit"/>
</dbReference>
<dbReference type="InterPro" id="IPR023534">
    <property type="entry name" value="Rof/RNase_P-like"/>
</dbReference>
<dbReference type="SMART" id="SM00538">
    <property type="entry name" value="POP4"/>
    <property type="match status" value="1"/>
</dbReference>
<dbReference type="PANTHER" id="PTHR13348">
    <property type="entry name" value="RIBONUCLEASE P SUBUNIT P29"/>
    <property type="match status" value="1"/>
</dbReference>